<organism evidence="1 2">
    <name type="scientific">Diaporthe vaccinii</name>
    <dbReference type="NCBI Taxonomy" id="105482"/>
    <lineage>
        <taxon>Eukaryota</taxon>
        <taxon>Fungi</taxon>
        <taxon>Dikarya</taxon>
        <taxon>Ascomycota</taxon>
        <taxon>Pezizomycotina</taxon>
        <taxon>Sordariomycetes</taxon>
        <taxon>Sordariomycetidae</taxon>
        <taxon>Diaporthales</taxon>
        <taxon>Diaporthaceae</taxon>
        <taxon>Diaporthe</taxon>
        <taxon>Diaporthe eres species complex</taxon>
    </lineage>
</organism>
<accession>A0ABR4DSB6</accession>
<sequence length="103" mass="11540">MYLGTCTGPRFHRGDHLGTSNFFFSLASNIYCFSQNSGLITTSSSSQFSNVSTILKCPESHICHPLRKCSVSVHKVRWELRSEAVMPLSFCFSRAFPLSVPFL</sequence>
<reference evidence="1 2" key="1">
    <citation type="submission" date="2024-03" db="EMBL/GenBank/DDBJ databases">
        <title>A high-quality draft genome sequence of Diaporthe vaccinii, a causative agent of upright dieback and viscid rot disease in cranberry plants.</title>
        <authorList>
            <person name="Sarrasin M."/>
            <person name="Lang B.F."/>
            <person name="Burger G."/>
        </authorList>
    </citation>
    <scope>NUCLEOTIDE SEQUENCE [LARGE SCALE GENOMIC DNA]</scope>
    <source>
        <strain evidence="1 2">IS7</strain>
    </source>
</reference>
<keyword evidence="2" id="KW-1185">Reference proteome</keyword>
<dbReference type="Proteomes" id="UP001600888">
    <property type="component" value="Unassembled WGS sequence"/>
</dbReference>
<evidence type="ECO:0000313" key="1">
    <source>
        <dbReference type="EMBL" id="KAL2273298.1"/>
    </source>
</evidence>
<proteinExistence type="predicted"/>
<gene>
    <name evidence="1" type="ORF">FJTKL_04810</name>
</gene>
<evidence type="ECO:0000313" key="2">
    <source>
        <dbReference type="Proteomes" id="UP001600888"/>
    </source>
</evidence>
<name>A0ABR4DSB6_9PEZI</name>
<protein>
    <submittedName>
        <fullName evidence="1">Uncharacterized protein</fullName>
    </submittedName>
</protein>
<dbReference type="EMBL" id="JBAWTH010000191">
    <property type="protein sequence ID" value="KAL2273298.1"/>
    <property type="molecule type" value="Genomic_DNA"/>
</dbReference>
<comment type="caution">
    <text evidence="1">The sequence shown here is derived from an EMBL/GenBank/DDBJ whole genome shotgun (WGS) entry which is preliminary data.</text>
</comment>